<feature type="region of interest" description="Disordered" evidence="1">
    <location>
        <begin position="1"/>
        <end position="152"/>
    </location>
</feature>
<dbReference type="OrthoDB" id="2447903at2759"/>
<dbReference type="AlphaFoldDB" id="A0A197KI76"/>
<name>A0A197KI76_9FUNG</name>
<organism evidence="2 3">
    <name type="scientific">Linnemannia elongata AG-77</name>
    <dbReference type="NCBI Taxonomy" id="1314771"/>
    <lineage>
        <taxon>Eukaryota</taxon>
        <taxon>Fungi</taxon>
        <taxon>Fungi incertae sedis</taxon>
        <taxon>Mucoromycota</taxon>
        <taxon>Mortierellomycotina</taxon>
        <taxon>Mortierellomycetes</taxon>
        <taxon>Mortierellales</taxon>
        <taxon>Mortierellaceae</taxon>
        <taxon>Linnemannia</taxon>
    </lineage>
</organism>
<dbReference type="EMBL" id="KV442011">
    <property type="protein sequence ID" value="OAQ36833.1"/>
    <property type="molecule type" value="Genomic_DNA"/>
</dbReference>
<feature type="compositionally biased region" description="Acidic residues" evidence="1">
    <location>
        <begin position="45"/>
        <end position="54"/>
    </location>
</feature>
<reference evidence="2 3" key="1">
    <citation type="submission" date="2016-05" db="EMBL/GenBank/DDBJ databases">
        <title>Genome sequencing reveals origins of a unique bacterial endosymbiosis in the earliest lineages of terrestrial Fungi.</title>
        <authorList>
            <consortium name="DOE Joint Genome Institute"/>
            <person name="Uehling J."/>
            <person name="Gryganskyi A."/>
            <person name="Hameed K."/>
            <person name="Tschaplinski T."/>
            <person name="Misztal P."/>
            <person name="Wu S."/>
            <person name="Desiro A."/>
            <person name="Vande Pol N."/>
            <person name="Du Z.-Y."/>
            <person name="Zienkiewicz A."/>
            <person name="Zienkiewicz K."/>
            <person name="Morin E."/>
            <person name="Tisserant E."/>
            <person name="Splivallo R."/>
            <person name="Hainaut M."/>
            <person name="Henrissat B."/>
            <person name="Ohm R."/>
            <person name="Kuo A."/>
            <person name="Yan J."/>
            <person name="Lipzen A."/>
            <person name="Nolan M."/>
            <person name="Labutti K."/>
            <person name="Barry K."/>
            <person name="Goldstein A."/>
            <person name="Labbe J."/>
            <person name="Schadt C."/>
            <person name="Tuskan G."/>
            <person name="Grigoriev I."/>
            <person name="Martin F."/>
            <person name="Vilgalys R."/>
            <person name="Bonito G."/>
        </authorList>
    </citation>
    <scope>NUCLEOTIDE SEQUENCE [LARGE SCALE GENOMIC DNA]</scope>
    <source>
        <strain evidence="2 3">AG-77</strain>
    </source>
</reference>
<dbReference type="Proteomes" id="UP000078512">
    <property type="component" value="Unassembled WGS sequence"/>
</dbReference>
<proteinExistence type="predicted"/>
<gene>
    <name evidence="2" type="ORF">K457DRAFT_181241</name>
</gene>
<feature type="compositionally biased region" description="Acidic residues" evidence="1">
    <location>
        <begin position="10"/>
        <end position="24"/>
    </location>
</feature>
<evidence type="ECO:0000256" key="1">
    <source>
        <dbReference type="SAM" id="MobiDB-lite"/>
    </source>
</evidence>
<keyword evidence="3" id="KW-1185">Reference proteome</keyword>
<accession>A0A197KI76</accession>
<evidence type="ECO:0000313" key="3">
    <source>
        <dbReference type="Proteomes" id="UP000078512"/>
    </source>
</evidence>
<evidence type="ECO:0000313" key="2">
    <source>
        <dbReference type="EMBL" id="OAQ36833.1"/>
    </source>
</evidence>
<feature type="compositionally biased region" description="Polar residues" evidence="1">
    <location>
        <begin position="131"/>
        <end position="142"/>
    </location>
</feature>
<protein>
    <submittedName>
        <fullName evidence="2">Uncharacterized protein</fullName>
    </submittedName>
</protein>
<sequence length="324" mass="36158">MTMPGHYDPYDDDLDDNLDDEEFNTQELLLQGGGLWTDAPPASNGEEEDDDDDGYVSPTTSYLTRRQHLQVHAGDKRSEVPAAESVTVNALVDLNPANTPMRRVPALGRSVSSPQLNSPPPTQVRGGQKRPGNQSSQQTPQKTPRRSPRLNTIQRQLLSLGPSSMRRTSSSSSVVAAQPIPDFFDDAVPNDDAPCPPPSLREAVRSSHRATEEWYTLYESMEYGSIPLPDRCADAPPSQKPLTDVPHATSLRKRSVLGHFYTSNDDSFVYCCNRQVRRHDLWSSVEKVWRRQIADNPPSKRSPCSLRCCHRVSSVSDMDPRYSE</sequence>